<name>A0A0N5CYW6_THECL</name>
<dbReference type="EMBL" id="UYYF01004354">
    <property type="protein sequence ID" value="VDN02917.1"/>
    <property type="molecule type" value="Genomic_DNA"/>
</dbReference>
<dbReference type="Pfam" id="PF07039">
    <property type="entry name" value="SGF29_Tudor"/>
    <property type="match status" value="1"/>
</dbReference>
<dbReference type="Proteomes" id="UP000276776">
    <property type="component" value="Unassembled WGS sequence"/>
</dbReference>
<dbReference type="CDD" id="cd20393">
    <property type="entry name" value="Tudor_SGF29_rpt1"/>
    <property type="match status" value="1"/>
</dbReference>
<keyword evidence="2" id="KW-0805">Transcription regulation</keyword>
<reference evidence="6 7" key="2">
    <citation type="submission" date="2018-11" db="EMBL/GenBank/DDBJ databases">
        <authorList>
            <consortium name="Pathogen Informatics"/>
        </authorList>
    </citation>
    <scope>NUCLEOTIDE SEQUENCE [LARGE SCALE GENOMIC DNA]</scope>
</reference>
<dbReference type="GO" id="GO:0000124">
    <property type="term" value="C:SAGA complex"/>
    <property type="evidence" value="ECO:0007669"/>
    <property type="project" value="InterPro"/>
</dbReference>
<dbReference type="AlphaFoldDB" id="A0A0N5CYW6"/>
<keyword evidence="7" id="KW-1185">Reference proteome</keyword>
<evidence type="ECO:0000259" key="5">
    <source>
        <dbReference type="PROSITE" id="PS51518"/>
    </source>
</evidence>
<dbReference type="PANTHER" id="PTHR21539:SF0">
    <property type="entry name" value="SAGA-ASSOCIATED FACTOR 29"/>
    <property type="match status" value="1"/>
</dbReference>
<evidence type="ECO:0000313" key="7">
    <source>
        <dbReference type="Proteomes" id="UP000276776"/>
    </source>
</evidence>
<dbReference type="STRING" id="103827.A0A0N5CYW6"/>
<dbReference type="CDD" id="cd20394">
    <property type="entry name" value="Tudor_SGF29_rpt2"/>
    <property type="match status" value="1"/>
</dbReference>
<dbReference type="OMA" id="AFIDGIW"/>
<keyword evidence="3" id="KW-0804">Transcription</keyword>
<sequence length="316" mass="35339">MSSQKSYVNESSHLSEETNELIGTLAVILHVPLTPSQLSICVALIEKGVSHQGLIKSVIPLKKKVNESLFALQTLVDKNKLSIGCNLTGPLRGRVLNLYENAKEACQKEADFVRNLLVDIEKLHRKRYKLQRVNPMGRGELMQMLSQSARITPLWIGPPDTHPPALVGAISAPVSMSLKVGMEVAAFIDGIWILAEVLHTQAGSKYEIKDIDDEQKTKYVVRRSRLIPLPRWRADPLRDSHAFFPVGAIVLALYPQTTCFYKGVIDRTPDTSLDDYLVAFEDSSFPQGYSPPLPVPQRYVLTHKIPKVYKNRSACK</sequence>
<dbReference type="PANTHER" id="PTHR21539">
    <property type="entry name" value="SAGA-ASSOCIATED FACTOR 29"/>
    <property type="match status" value="1"/>
</dbReference>
<dbReference type="InterPro" id="IPR047287">
    <property type="entry name" value="Tudor_SGF29_rpt2"/>
</dbReference>
<protein>
    <submittedName>
        <fullName evidence="8">SGF29 C-terminal domain-containing protein</fullName>
    </submittedName>
</protein>
<evidence type="ECO:0000313" key="6">
    <source>
        <dbReference type="EMBL" id="VDN02917.1"/>
    </source>
</evidence>
<evidence type="ECO:0000256" key="3">
    <source>
        <dbReference type="ARBA" id="ARBA00023163"/>
    </source>
</evidence>
<dbReference type="InterPro" id="IPR047288">
    <property type="entry name" value="Tudor_SGF29_rpt1"/>
</dbReference>
<evidence type="ECO:0000256" key="1">
    <source>
        <dbReference type="ARBA" id="ARBA00004123"/>
    </source>
</evidence>
<dbReference type="WBParaSite" id="TCLT_0000565901-mRNA-1">
    <property type="protein sequence ID" value="TCLT_0000565901-mRNA-1"/>
    <property type="gene ID" value="TCLT_0000565901"/>
</dbReference>
<comment type="subcellular location">
    <subcellularLocation>
        <location evidence="1">Nucleus</location>
    </subcellularLocation>
</comment>
<keyword evidence="4" id="KW-0539">Nucleus</keyword>
<dbReference type="InterPro" id="IPR037802">
    <property type="entry name" value="SGF29"/>
</dbReference>
<evidence type="ECO:0000313" key="8">
    <source>
        <dbReference type="WBParaSite" id="TCLT_0000565901-mRNA-1"/>
    </source>
</evidence>
<dbReference type="PROSITE" id="PS51518">
    <property type="entry name" value="SGF29_C"/>
    <property type="match status" value="1"/>
</dbReference>
<feature type="domain" description="SGF29 C-terminal" evidence="5">
    <location>
        <begin position="174"/>
        <end position="309"/>
    </location>
</feature>
<reference evidence="8" key="1">
    <citation type="submission" date="2017-02" db="UniProtKB">
        <authorList>
            <consortium name="WormBaseParasite"/>
        </authorList>
    </citation>
    <scope>IDENTIFICATION</scope>
</reference>
<dbReference type="InterPro" id="IPR010750">
    <property type="entry name" value="SGF29_tudor-like_dom"/>
</dbReference>
<dbReference type="OrthoDB" id="10265994at2759"/>
<organism evidence="8">
    <name type="scientific">Thelazia callipaeda</name>
    <name type="common">Oriental eyeworm</name>
    <name type="synonym">Parasitic nematode</name>
    <dbReference type="NCBI Taxonomy" id="103827"/>
    <lineage>
        <taxon>Eukaryota</taxon>
        <taxon>Metazoa</taxon>
        <taxon>Ecdysozoa</taxon>
        <taxon>Nematoda</taxon>
        <taxon>Chromadorea</taxon>
        <taxon>Rhabditida</taxon>
        <taxon>Spirurina</taxon>
        <taxon>Spiruromorpha</taxon>
        <taxon>Thelazioidea</taxon>
        <taxon>Thelaziidae</taxon>
        <taxon>Thelazia</taxon>
    </lineage>
</organism>
<gene>
    <name evidence="6" type="ORF">TCLT_LOCUS5648</name>
</gene>
<evidence type="ECO:0000256" key="2">
    <source>
        <dbReference type="ARBA" id="ARBA00023015"/>
    </source>
</evidence>
<dbReference type="GO" id="GO:0005634">
    <property type="term" value="C:nucleus"/>
    <property type="evidence" value="ECO:0007669"/>
    <property type="project" value="UniProtKB-SubCell"/>
</dbReference>
<evidence type="ECO:0000256" key="4">
    <source>
        <dbReference type="ARBA" id="ARBA00023242"/>
    </source>
</evidence>
<accession>A0A0N5CYW6</accession>
<dbReference type="Gene3D" id="2.30.30.140">
    <property type="match status" value="2"/>
</dbReference>
<proteinExistence type="predicted"/>